<sequence>MPSLLLFWGYSILISPCTMTYMVKDCTSVSNKLANSCKKAAAWEP</sequence>
<dbReference type="AlphaFoldDB" id="A3II52"/>
<name>A3II52_9CHRO</name>
<dbReference type="Proteomes" id="UP000003781">
    <property type="component" value="Unassembled WGS sequence"/>
</dbReference>
<accession>A3II52</accession>
<reference evidence="1 2" key="1">
    <citation type="submission" date="2007-03" db="EMBL/GenBank/DDBJ databases">
        <authorList>
            <person name="Stal L."/>
            <person name="Ferriera S."/>
            <person name="Johnson J."/>
            <person name="Kravitz S."/>
            <person name="Beeson K."/>
            <person name="Sutton G."/>
            <person name="Rogers Y.-H."/>
            <person name="Friedman R."/>
            <person name="Frazier M."/>
            <person name="Venter J.C."/>
        </authorList>
    </citation>
    <scope>NUCLEOTIDE SEQUENCE [LARGE SCALE GENOMIC DNA]</scope>
    <source>
        <strain evidence="1 2">CCY0110</strain>
    </source>
</reference>
<dbReference type="EMBL" id="AAXW01000002">
    <property type="protein sequence ID" value="EAZ93484.1"/>
    <property type="molecule type" value="Genomic_DNA"/>
</dbReference>
<keyword evidence="2" id="KW-1185">Reference proteome</keyword>
<evidence type="ECO:0000313" key="2">
    <source>
        <dbReference type="Proteomes" id="UP000003781"/>
    </source>
</evidence>
<protein>
    <submittedName>
        <fullName evidence="1">Uncharacterized protein</fullName>
    </submittedName>
</protein>
<organism evidence="1 2">
    <name type="scientific">Crocosphaera chwakensis CCY0110</name>
    <dbReference type="NCBI Taxonomy" id="391612"/>
    <lineage>
        <taxon>Bacteria</taxon>
        <taxon>Bacillati</taxon>
        <taxon>Cyanobacteriota</taxon>
        <taxon>Cyanophyceae</taxon>
        <taxon>Oscillatoriophycideae</taxon>
        <taxon>Chroococcales</taxon>
        <taxon>Aphanothecaceae</taxon>
        <taxon>Crocosphaera</taxon>
        <taxon>Crocosphaera chwakensis</taxon>
    </lineage>
</organism>
<evidence type="ECO:0000313" key="1">
    <source>
        <dbReference type="EMBL" id="EAZ93484.1"/>
    </source>
</evidence>
<proteinExistence type="predicted"/>
<comment type="caution">
    <text evidence="1">The sequence shown here is derived from an EMBL/GenBank/DDBJ whole genome shotgun (WGS) entry which is preliminary data.</text>
</comment>
<gene>
    <name evidence="1" type="ORF">CY0110_16852</name>
</gene>